<accession>A0A848CSQ5</accession>
<evidence type="ECO:0000259" key="9">
    <source>
        <dbReference type="PROSITE" id="PS51755"/>
    </source>
</evidence>
<evidence type="ECO:0000259" key="8">
    <source>
        <dbReference type="PROSITE" id="PS50110"/>
    </source>
</evidence>
<dbReference type="CDD" id="cd17574">
    <property type="entry name" value="REC_OmpR"/>
    <property type="match status" value="1"/>
</dbReference>
<evidence type="ECO:0000256" key="1">
    <source>
        <dbReference type="ARBA" id="ARBA00022553"/>
    </source>
</evidence>
<dbReference type="SUPFAM" id="SSF52172">
    <property type="entry name" value="CheY-like"/>
    <property type="match status" value="1"/>
</dbReference>
<dbReference type="EMBL" id="JABAGO010000011">
    <property type="protein sequence ID" value="NME98208.1"/>
    <property type="molecule type" value="Genomic_DNA"/>
</dbReference>
<dbReference type="InterPro" id="IPR011006">
    <property type="entry name" value="CheY-like_superfamily"/>
</dbReference>
<keyword evidence="1 6" id="KW-0597">Phosphoprotein</keyword>
<evidence type="ECO:0000256" key="4">
    <source>
        <dbReference type="ARBA" id="ARBA00023125"/>
    </source>
</evidence>
<dbReference type="FunFam" id="1.10.10.10:FF:000005">
    <property type="entry name" value="Two-component system response regulator"/>
    <property type="match status" value="1"/>
</dbReference>
<keyword evidence="3" id="KW-0805">Transcription regulation</keyword>
<evidence type="ECO:0000313" key="11">
    <source>
        <dbReference type="Proteomes" id="UP000561326"/>
    </source>
</evidence>
<feature type="domain" description="OmpR/PhoB-type" evidence="9">
    <location>
        <begin position="128"/>
        <end position="226"/>
    </location>
</feature>
<dbReference type="InterPro" id="IPR001867">
    <property type="entry name" value="OmpR/PhoB-type_DNA-bd"/>
</dbReference>
<dbReference type="PANTHER" id="PTHR48111">
    <property type="entry name" value="REGULATOR OF RPOS"/>
    <property type="match status" value="1"/>
</dbReference>
<dbReference type="Proteomes" id="UP000561326">
    <property type="component" value="Unassembled WGS sequence"/>
</dbReference>
<feature type="DNA-binding region" description="OmpR/PhoB-type" evidence="7">
    <location>
        <begin position="128"/>
        <end position="226"/>
    </location>
</feature>
<dbReference type="SUPFAM" id="SSF46894">
    <property type="entry name" value="C-terminal effector domain of the bipartite response regulators"/>
    <property type="match status" value="1"/>
</dbReference>
<dbReference type="Gene3D" id="1.10.10.10">
    <property type="entry name" value="Winged helix-like DNA-binding domain superfamily/Winged helix DNA-binding domain"/>
    <property type="match status" value="1"/>
</dbReference>
<dbReference type="GO" id="GO:0032993">
    <property type="term" value="C:protein-DNA complex"/>
    <property type="evidence" value="ECO:0007669"/>
    <property type="project" value="TreeGrafter"/>
</dbReference>
<dbReference type="Gene3D" id="3.40.50.2300">
    <property type="match status" value="1"/>
</dbReference>
<organism evidence="10 11">
    <name type="scientific">Aneurinibacillus aneurinilyticus</name>
    <name type="common">Bacillus aneurinolyticus</name>
    <dbReference type="NCBI Taxonomy" id="1391"/>
    <lineage>
        <taxon>Bacteria</taxon>
        <taxon>Bacillati</taxon>
        <taxon>Bacillota</taxon>
        <taxon>Bacilli</taxon>
        <taxon>Bacillales</taxon>
        <taxon>Paenibacillaceae</taxon>
        <taxon>Aneurinibacillus group</taxon>
        <taxon>Aneurinibacillus</taxon>
    </lineage>
</organism>
<evidence type="ECO:0000256" key="3">
    <source>
        <dbReference type="ARBA" id="ARBA00023015"/>
    </source>
</evidence>
<comment type="caution">
    <text evidence="10">The sequence shown here is derived from an EMBL/GenBank/DDBJ whole genome shotgun (WGS) entry which is preliminary data.</text>
</comment>
<keyword evidence="4 7" id="KW-0238">DNA-binding</keyword>
<name>A0A848CSQ5_ANEAE</name>
<feature type="domain" description="Response regulatory" evidence="8">
    <location>
        <begin position="3"/>
        <end position="116"/>
    </location>
</feature>
<dbReference type="InterPro" id="IPR016032">
    <property type="entry name" value="Sig_transdc_resp-reg_C-effctor"/>
</dbReference>
<sequence length="229" mass="26348">MRKILIIEDEENLSRFIELELQYEGFSVGTAYDGRSGLEKALNEKWDMILLDLMLPGLNGIEVCRRIRQTKHTPIIMLTARTSVLDRVSGLDSGADDYITKPLAIEELLARMRALFRRMDQQTEKIADSLLNHKNIEVNTESQTVKRDGEIIALTKREYELLTVLLRNMNRVMTRDLLLDLVWGYDSAVETNIVDVYVRYLRNKLDMPGQESIIQTVRGTGYVIRKAEG</sequence>
<dbReference type="GO" id="GO:0000156">
    <property type="term" value="F:phosphorelay response regulator activity"/>
    <property type="evidence" value="ECO:0007669"/>
    <property type="project" value="TreeGrafter"/>
</dbReference>
<feature type="modified residue" description="4-aspartylphosphate" evidence="6">
    <location>
        <position position="52"/>
    </location>
</feature>
<dbReference type="SMART" id="SM00448">
    <property type="entry name" value="REC"/>
    <property type="match status" value="1"/>
</dbReference>
<gene>
    <name evidence="10" type="ORF">HF838_08040</name>
</gene>
<dbReference type="InterPro" id="IPR001789">
    <property type="entry name" value="Sig_transdc_resp-reg_receiver"/>
</dbReference>
<keyword evidence="2" id="KW-0902">Two-component regulatory system</keyword>
<dbReference type="Gene3D" id="6.10.250.690">
    <property type="match status" value="1"/>
</dbReference>
<dbReference type="SMART" id="SM00862">
    <property type="entry name" value="Trans_reg_C"/>
    <property type="match status" value="1"/>
</dbReference>
<dbReference type="CDD" id="cd00383">
    <property type="entry name" value="trans_reg_C"/>
    <property type="match status" value="1"/>
</dbReference>
<evidence type="ECO:0000313" key="10">
    <source>
        <dbReference type="EMBL" id="NME98208.1"/>
    </source>
</evidence>
<dbReference type="GO" id="GO:0006355">
    <property type="term" value="P:regulation of DNA-templated transcription"/>
    <property type="evidence" value="ECO:0007669"/>
    <property type="project" value="InterPro"/>
</dbReference>
<dbReference type="PANTHER" id="PTHR48111:SF22">
    <property type="entry name" value="REGULATOR OF RPOS"/>
    <property type="match status" value="1"/>
</dbReference>
<protein>
    <submittedName>
        <fullName evidence="10">Response regulator transcription factor</fullName>
    </submittedName>
</protein>
<evidence type="ECO:0000256" key="5">
    <source>
        <dbReference type="ARBA" id="ARBA00023163"/>
    </source>
</evidence>
<dbReference type="RefSeq" id="WP_168974982.1">
    <property type="nucleotide sequence ID" value="NZ_JABAGO010000011.1"/>
</dbReference>
<dbReference type="Pfam" id="PF00486">
    <property type="entry name" value="Trans_reg_C"/>
    <property type="match status" value="1"/>
</dbReference>
<dbReference type="InterPro" id="IPR036388">
    <property type="entry name" value="WH-like_DNA-bd_sf"/>
</dbReference>
<dbReference type="InterPro" id="IPR039420">
    <property type="entry name" value="WalR-like"/>
</dbReference>
<dbReference type="GO" id="GO:0005829">
    <property type="term" value="C:cytosol"/>
    <property type="evidence" value="ECO:0007669"/>
    <property type="project" value="TreeGrafter"/>
</dbReference>
<dbReference type="GO" id="GO:0000976">
    <property type="term" value="F:transcription cis-regulatory region binding"/>
    <property type="evidence" value="ECO:0007669"/>
    <property type="project" value="TreeGrafter"/>
</dbReference>
<keyword evidence="5" id="KW-0804">Transcription</keyword>
<reference evidence="10 11" key="1">
    <citation type="submission" date="2020-04" db="EMBL/GenBank/DDBJ databases">
        <authorList>
            <person name="Hitch T.C.A."/>
            <person name="Wylensek D."/>
            <person name="Clavel T."/>
        </authorList>
    </citation>
    <scope>NUCLEOTIDE SEQUENCE [LARGE SCALE GENOMIC DNA]</scope>
    <source>
        <strain evidence="10 11">WB01_D5_05</strain>
    </source>
</reference>
<dbReference type="PROSITE" id="PS50110">
    <property type="entry name" value="RESPONSE_REGULATORY"/>
    <property type="match status" value="1"/>
</dbReference>
<proteinExistence type="predicted"/>
<dbReference type="AlphaFoldDB" id="A0A848CSQ5"/>
<evidence type="ECO:0000256" key="7">
    <source>
        <dbReference type="PROSITE-ProRule" id="PRU01091"/>
    </source>
</evidence>
<evidence type="ECO:0000256" key="2">
    <source>
        <dbReference type="ARBA" id="ARBA00023012"/>
    </source>
</evidence>
<dbReference type="PROSITE" id="PS51755">
    <property type="entry name" value="OMPR_PHOB"/>
    <property type="match status" value="1"/>
</dbReference>
<dbReference type="Pfam" id="PF00072">
    <property type="entry name" value="Response_reg"/>
    <property type="match status" value="1"/>
</dbReference>
<evidence type="ECO:0000256" key="6">
    <source>
        <dbReference type="PROSITE-ProRule" id="PRU00169"/>
    </source>
</evidence>
<dbReference type="FunFam" id="3.40.50.2300:FF:000001">
    <property type="entry name" value="DNA-binding response regulator PhoB"/>
    <property type="match status" value="1"/>
</dbReference>